<accession>A0A0F9CV98</accession>
<sequence>MKNVFHKDAIAQGNAAPKKMTKQQEIREWIEMHLRLAPVPLDDIESATTTLLAYLHSKGVVIKVDRELPDPYKPVDMGDGIRMGTKWRESQQELPAYLEAQQDMVNDGYVAVEELV</sequence>
<dbReference type="AlphaFoldDB" id="A0A0F9CV98"/>
<name>A0A0F9CV98_9ZZZZ</name>
<evidence type="ECO:0000313" key="1">
    <source>
        <dbReference type="EMBL" id="KKL09581.1"/>
    </source>
</evidence>
<gene>
    <name evidence="1" type="ORF">LCGC14_2564430</name>
</gene>
<proteinExistence type="predicted"/>
<reference evidence="1" key="1">
    <citation type="journal article" date="2015" name="Nature">
        <title>Complex archaea that bridge the gap between prokaryotes and eukaryotes.</title>
        <authorList>
            <person name="Spang A."/>
            <person name="Saw J.H."/>
            <person name="Jorgensen S.L."/>
            <person name="Zaremba-Niedzwiedzka K."/>
            <person name="Martijn J."/>
            <person name="Lind A.E."/>
            <person name="van Eijk R."/>
            <person name="Schleper C."/>
            <person name="Guy L."/>
            <person name="Ettema T.J."/>
        </authorList>
    </citation>
    <scope>NUCLEOTIDE SEQUENCE</scope>
</reference>
<comment type="caution">
    <text evidence="1">The sequence shown here is derived from an EMBL/GenBank/DDBJ whole genome shotgun (WGS) entry which is preliminary data.</text>
</comment>
<dbReference type="EMBL" id="LAZR01042418">
    <property type="protein sequence ID" value="KKL09581.1"/>
    <property type="molecule type" value="Genomic_DNA"/>
</dbReference>
<protein>
    <submittedName>
        <fullName evidence="1">Uncharacterized protein</fullName>
    </submittedName>
</protein>
<organism evidence="1">
    <name type="scientific">marine sediment metagenome</name>
    <dbReference type="NCBI Taxonomy" id="412755"/>
    <lineage>
        <taxon>unclassified sequences</taxon>
        <taxon>metagenomes</taxon>
        <taxon>ecological metagenomes</taxon>
    </lineage>
</organism>